<gene>
    <name evidence="1" type="ORF">PODLI_1B030219</name>
</gene>
<dbReference type="EMBL" id="OX395126">
    <property type="protein sequence ID" value="CAI5764883.1"/>
    <property type="molecule type" value="Genomic_DNA"/>
</dbReference>
<protein>
    <submittedName>
        <fullName evidence="1">Uncharacterized protein</fullName>
    </submittedName>
</protein>
<evidence type="ECO:0000313" key="1">
    <source>
        <dbReference type="EMBL" id="CAI5764883.1"/>
    </source>
</evidence>
<proteinExistence type="predicted"/>
<accession>A0AA35JUC9</accession>
<dbReference type="AlphaFoldDB" id="A0AA35JUC9"/>
<sequence>MFCRNLPCHLNPLVWFLPSREAESKLALPPMGHPFRYLRLAIRSFVIQCLTEVAEQVQGATDYGALFPEGNNSCNCPKVHRCFFFRLKGSANNTVGSVPLLIRFLSRAAAPLLLSQREALPRNRSGGQVKQ</sequence>
<organism evidence="1 2">
    <name type="scientific">Podarcis lilfordi</name>
    <name type="common">Lilford's wall lizard</name>
    <dbReference type="NCBI Taxonomy" id="74358"/>
    <lineage>
        <taxon>Eukaryota</taxon>
        <taxon>Metazoa</taxon>
        <taxon>Chordata</taxon>
        <taxon>Craniata</taxon>
        <taxon>Vertebrata</taxon>
        <taxon>Euteleostomi</taxon>
        <taxon>Lepidosauria</taxon>
        <taxon>Squamata</taxon>
        <taxon>Bifurcata</taxon>
        <taxon>Unidentata</taxon>
        <taxon>Episquamata</taxon>
        <taxon>Laterata</taxon>
        <taxon>Lacertibaenia</taxon>
        <taxon>Lacertidae</taxon>
        <taxon>Podarcis</taxon>
    </lineage>
</organism>
<evidence type="ECO:0000313" key="2">
    <source>
        <dbReference type="Proteomes" id="UP001178461"/>
    </source>
</evidence>
<reference evidence="1" key="1">
    <citation type="submission" date="2022-12" db="EMBL/GenBank/DDBJ databases">
        <authorList>
            <person name="Alioto T."/>
            <person name="Alioto T."/>
            <person name="Gomez Garrido J."/>
        </authorList>
    </citation>
    <scope>NUCLEOTIDE SEQUENCE</scope>
</reference>
<name>A0AA35JUC9_9SAUR</name>
<dbReference type="Proteomes" id="UP001178461">
    <property type="component" value="Chromosome 1"/>
</dbReference>
<keyword evidence="2" id="KW-1185">Reference proteome</keyword>